<evidence type="ECO:0000259" key="5">
    <source>
        <dbReference type="Pfam" id="PF02518"/>
    </source>
</evidence>
<feature type="transmembrane region" description="Helical" evidence="4">
    <location>
        <begin position="21"/>
        <end position="43"/>
    </location>
</feature>
<dbReference type="RefSeq" id="WP_200557018.1">
    <property type="nucleotide sequence ID" value="NZ_JAEPES010000005.1"/>
</dbReference>
<keyword evidence="1" id="KW-0808">Transferase</keyword>
<feature type="transmembrane region" description="Helical" evidence="4">
    <location>
        <begin position="76"/>
        <end position="100"/>
    </location>
</feature>
<keyword evidence="4" id="KW-0812">Transmembrane</keyword>
<keyword evidence="2" id="KW-0418">Kinase</keyword>
<proteinExistence type="predicted"/>
<dbReference type="GO" id="GO:0005524">
    <property type="term" value="F:ATP binding"/>
    <property type="evidence" value="ECO:0007669"/>
    <property type="project" value="UniProtKB-KW"/>
</dbReference>
<accession>A0A934SNX2</accession>
<comment type="caution">
    <text evidence="6">The sequence shown here is derived from an EMBL/GenBank/DDBJ whole genome shotgun (WGS) entry which is preliminary data.</text>
</comment>
<evidence type="ECO:0000256" key="3">
    <source>
        <dbReference type="ARBA" id="ARBA00023012"/>
    </source>
</evidence>
<dbReference type="Pfam" id="PF02518">
    <property type="entry name" value="HATPase_c"/>
    <property type="match status" value="1"/>
</dbReference>
<evidence type="ECO:0000256" key="4">
    <source>
        <dbReference type="SAM" id="Phobius"/>
    </source>
</evidence>
<keyword evidence="6" id="KW-0547">Nucleotide-binding</keyword>
<sequence length="402" mass="41864">MSLGLPAHLIPRSEDSVTLRATHAVGITCLVSAVLVAVGYQSIEPGSALWPAMVAPIASIATLLYAARRATVGSSILALAVGALGLAVYIVTFAVAGVLGRDDFSLALPAIALLVVGGPGAGLLARVLWELLGYAISQLVVAAVAIGTDRDLRFDSATVVALAAILLIQLLNLALRSPFTTAQPRLHRATREEQVALLRYRMEVRAAALMHDTVLSHLAALAGSTDPVANPQLLTQIATDLAVLQGDEWLDDVTTDAGGPATAAWQQSPLFAAIAESRKQGLEVDATGDLDAVARLRRSSAQALALAVKQCLVNVLRHSGTRSAEVVVYALDDEVSVMVIDAGRGFVEAEAGSDRLGIRQSVRSRMEAVGGNVQVWSTPGRGTSIMIRVPVASESNGSAVGR</sequence>
<evidence type="ECO:0000313" key="7">
    <source>
        <dbReference type="Proteomes" id="UP000636458"/>
    </source>
</evidence>
<reference evidence="6" key="1">
    <citation type="submission" date="2021-01" db="EMBL/GenBank/DDBJ databases">
        <title>Lacisediminihabitans sp. nov. strain G11-30, isolated from Antarctic Soil.</title>
        <authorList>
            <person name="Li J."/>
        </authorList>
    </citation>
    <scope>NUCLEOTIDE SEQUENCE</scope>
    <source>
        <strain evidence="6">G11-30</strain>
    </source>
</reference>
<evidence type="ECO:0000256" key="2">
    <source>
        <dbReference type="ARBA" id="ARBA00022777"/>
    </source>
</evidence>
<keyword evidence="6" id="KW-0067">ATP-binding</keyword>
<dbReference type="InterPro" id="IPR036890">
    <property type="entry name" value="HATPase_C_sf"/>
</dbReference>
<evidence type="ECO:0000256" key="1">
    <source>
        <dbReference type="ARBA" id="ARBA00022679"/>
    </source>
</evidence>
<dbReference type="GO" id="GO:0000160">
    <property type="term" value="P:phosphorelay signal transduction system"/>
    <property type="evidence" value="ECO:0007669"/>
    <property type="project" value="UniProtKB-KW"/>
</dbReference>
<feature type="transmembrane region" description="Helical" evidence="4">
    <location>
        <begin position="131"/>
        <end position="148"/>
    </location>
</feature>
<protein>
    <submittedName>
        <fullName evidence="6">ATP-binding protein</fullName>
    </submittedName>
</protein>
<name>A0A934SNX2_9MICO</name>
<feature type="transmembrane region" description="Helical" evidence="4">
    <location>
        <begin position="49"/>
        <end position="67"/>
    </location>
</feature>
<keyword evidence="4" id="KW-1133">Transmembrane helix</keyword>
<dbReference type="Proteomes" id="UP000636458">
    <property type="component" value="Unassembled WGS sequence"/>
</dbReference>
<dbReference type="InterPro" id="IPR050482">
    <property type="entry name" value="Sensor_HK_TwoCompSys"/>
</dbReference>
<dbReference type="PANTHER" id="PTHR24421:SF58">
    <property type="entry name" value="SIGNAL TRANSDUCTION HISTIDINE-PROTEIN KINASE_PHOSPHATASE UHPB"/>
    <property type="match status" value="1"/>
</dbReference>
<dbReference type="AlphaFoldDB" id="A0A934SNX2"/>
<feature type="transmembrane region" description="Helical" evidence="4">
    <location>
        <begin position="106"/>
        <end position="124"/>
    </location>
</feature>
<dbReference type="Gene3D" id="3.30.565.10">
    <property type="entry name" value="Histidine kinase-like ATPase, C-terminal domain"/>
    <property type="match status" value="1"/>
</dbReference>
<dbReference type="InterPro" id="IPR003594">
    <property type="entry name" value="HATPase_dom"/>
</dbReference>
<dbReference type="PANTHER" id="PTHR24421">
    <property type="entry name" value="NITRATE/NITRITE SENSOR PROTEIN NARX-RELATED"/>
    <property type="match status" value="1"/>
</dbReference>
<dbReference type="SUPFAM" id="SSF55874">
    <property type="entry name" value="ATPase domain of HSP90 chaperone/DNA topoisomerase II/histidine kinase"/>
    <property type="match status" value="1"/>
</dbReference>
<feature type="domain" description="Histidine kinase/HSP90-like ATPase" evidence="5">
    <location>
        <begin position="302"/>
        <end position="392"/>
    </location>
</feature>
<organism evidence="6 7">
    <name type="scientific">Lacisediminihabitans changchengi</name>
    <dbReference type="NCBI Taxonomy" id="2787634"/>
    <lineage>
        <taxon>Bacteria</taxon>
        <taxon>Bacillati</taxon>
        <taxon>Actinomycetota</taxon>
        <taxon>Actinomycetes</taxon>
        <taxon>Micrococcales</taxon>
        <taxon>Microbacteriaceae</taxon>
        <taxon>Lacisediminihabitans</taxon>
    </lineage>
</organism>
<gene>
    <name evidence="6" type="ORF">IV501_14125</name>
</gene>
<keyword evidence="4" id="KW-0472">Membrane</keyword>
<evidence type="ECO:0000313" key="6">
    <source>
        <dbReference type="EMBL" id="MBK4348774.1"/>
    </source>
</evidence>
<keyword evidence="7" id="KW-1185">Reference proteome</keyword>
<dbReference type="CDD" id="cd16917">
    <property type="entry name" value="HATPase_UhpB-NarQ-NarX-like"/>
    <property type="match status" value="1"/>
</dbReference>
<keyword evidence="3" id="KW-0902">Two-component regulatory system</keyword>
<dbReference type="GO" id="GO:0016301">
    <property type="term" value="F:kinase activity"/>
    <property type="evidence" value="ECO:0007669"/>
    <property type="project" value="UniProtKB-KW"/>
</dbReference>
<dbReference type="EMBL" id="JAEPES010000005">
    <property type="protein sequence ID" value="MBK4348774.1"/>
    <property type="molecule type" value="Genomic_DNA"/>
</dbReference>
<feature type="transmembrane region" description="Helical" evidence="4">
    <location>
        <begin position="154"/>
        <end position="175"/>
    </location>
</feature>